<evidence type="ECO:0000313" key="4">
    <source>
        <dbReference type="EMBL" id="KAK1764541.1"/>
    </source>
</evidence>
<protein>
    <submittedName>
        <fullName evidence="4">Uncharacterized protein</fullName>
    </submittedName>
</protein>
<feature type="region of interest" description="Disordered" evidence="1">
    <location>
        <begin position="19"/>
        <end position="40"/>
    </location>
</feature>
<evidence type="ECO:0000259" key="3">
    <source>
        <dbReference type="Pfam" id="PF20906"/>
    </source>
</evidence>
<comment type="caution">
    <text evidence="4">The sequence shown here is derived from an EMBL/GenBank/DDBJ whole genome shotgun (WGS) entry which is preliminary data.</text>
</comment>
<dbReference type="SUPFAM" id="SSF160991">
    <property type="entry name" value="CV3147-like"/>
    <property type="match status" value="1"/>
</dbReference>
<dbReference type="AlphaFoldDB" id="A0AAJ0BYQ4"/>
<sequence>MPRSKLEFDVPTVSATGIMSATSSDSEGSLSELSVPTTTSAPPVRYSTLAVRAAGDTSLNSQWSSFLAEAEVDTAVTVTKASGDNEPDTFAATNNRFWGLVFNSSENPTRFNFTEAELDSAGGGPVLIALDVGIGAIPSVFQDGKTAITLGDVLTKFGVVSDDTTGAIITAIGDIVNVDVDTSEKRNGFWCLPGSMFKVATNLSFKISATSTCSLSTIGKALGDAFGFSISTIASNPTFYLQHTMMGIPIPLTDSDSDADSDSGSVSNSSSFSISSAVTLTVQLVAKGFIFVLECSQSGLQCTLAENPDSNDDLWTRLSALSGGDSVPTQNTAKPDIDSGTFPHCDVWNISLFKDAGQTSLLRWQLRFILEWQSSGDDTSMPLLLSYDSADSTFATSLLFSGSLPDPATYQLLPWYDPLTMPPASVSLPVGFDLTKLFSPAQSISSSIPTTLTSAMVSYTKDTGLISLSVTLVRDDSTGSFAPAPLSPFIWDSISLSVEKDSAVSFDIFASFTLRLCQPGDTGSSDEVASLHTQLSYANSIWEVSAGGASIPFRLLWSYFDQDVRDPILSVLGDLKARSLDLYYTYNSKAEASSFLFTGRVALGGLELRLFCQYATKEAASDSAAHKKLKSDDGDPSPITVASGLNHDWAFECDLASPNPFRDYAPGSIADVADCFVDGGSSNLPDFVGLMAIEALCEETAASLRIAKTGASGSGQITFVLSITAGADTKRVLRVTAKGLPTMTNIPLVNELPPLFGELIYMWVTPSPLTVQDIATINSQPGEADPILCRATTASQTANAVVFKPGHHFLLSQDGAITLDHFFDHKSTTADSGDGSTDGGDSSDPPAAPTNGSLVKKSGIVSISGIGLHKPPLLMAGVFEHVTTSDQDSYRGGIALAIPPYTFLAVGEYSTVTLAGKNYKSVFVFAKLHGPLITLQFATISGVRLGFGYNSVVRSPSAADLYRFPFINDSDLSATGNSNDPISVLTSMCGTHADGSPAWVTPQDQAYWLAMGMSITAFDLLSVTAVALVSFKDDGIVISLIANAVAQLPPKVEGWGEVVLFRSENIYAKHIAEDRTETFVAAVPDLISVIDTQSGRALGVLEFRYGVMVTVLGVTCSLRWTTQSRA</sequence>
<feature type="region of interest" description="Disordered" evidence="1">
    <location>
        <begin position="829"/>
        <end position="853"/>
    </location>
</feature>
<evidence type="ECO:0000256" key="1">
    <source>
        <dbReference type="SAM" id="MobiDB-lite"/>
    </source>
</evidence>
<dbReference type="RefSeq" id="XP_060280754.1">
    <property type="nucleotide sequence ID" value="XM_060426209.1"/>
</dbReference>
<name>A0AAJ0BYQ4_9PEZI</name>
<feature type="domain" description="DUF6603" evidence="2">
    <location>
        <begin position="861"/>
        <end position="1050"/>
    </location>
</feature>
<gene>
    <name evidence="4" type="ORF">QBC33DRAFT_517814</name>
</gene>
<organism evidence="4 5">
    <name type="scientific">Phialemonium atrogriseum</name>
    <dbReference type="NCBI Taxonomy" id="1093897"/>
    <lineage>
        <taxon>Eukaryota</taxon>
        <taxon>Fungi</taxon>
        <taxon>Dikarya</taxon>
        <taxon>Ascomycota</taxon>
        <taxon>Pezizomycotina</taxon>
        <taxon>Sordariomycetes</taxon>
        <taxon>Sordariomycetidae</taxon>
        <taxon>Cephalothecales</taxon>
        <taxon>Cephalothecaceae</taxon>
        <taxon>Phialemonium</taxon>
    </lineage>
</organism>
<feature type="domain" description="S-Me-THD-like C-terminal" evidence="3">
    <location>
        <begin position="1059"/>
        <end position="1123"/>
    </location>
</feature>
<proteinExistence type="predicted"/>
<dbReference type="Pfam" id="PF20248">
    <property type="entry name" value="DUF6603"/>
    <property type="match status" value="1"/>
</dbReference>
<dbReference type="InterPro" id="IPR046538">
    <property type="entry name" value="DUF6603"/>
</dbReference>
<evidence type="ECO:0000313" key="5">
    <source>
        <dbReference type="Proteomes" id="UP001244011"/>
    </source>
</evidence>
<accession>A0AAJ0BYQ4</accession>
<feature type="compositionally biased region" description="Low complexity" evidence="1">
    <location>
        <begin position="829"/>
        <end position="844"/>
    </location>
</feature>
<dbReference type="Proteomes" id="UP001244011">
    <property type="component" value="Unassembled WGS sequence"/>
</dbReference>
<evidence type="ECO:0000259" key="2">
    <source>
        <dbReference type="Pfam" id="PF20248"/>
    </source>
</evidence>
<feature type="compositionally biased region" description="Low complexity" evidence="1">
    <location>
        <begin position="20"/>
        <end position="34"/>
    </location>
</feature>
<dbReference type="GeneID" id="85309396"/>
<keyword evidence="5" id="KW-1185">Reference proteome</keyword>
<reference evidence="4" key="1">
    <citation type="submission" date="2023-06" db="EMBL/GenBank/DDBJ databases">
        <title>Genome-scale phylogeny and comparative genomics of the fungal order Sordariales.</title>
        <authorList>
            <consortium name="Lawrence Berkeley National Laboratory"/>
            <person name="Hensen N."/>
            <person name="Bonometti L."/>
            <person name="Westerberg I."/>
            <person name="Brannstrom I.O."/>
            <person name="Guillou S."/>
            <person name="Cros-Aarteil S."/>
            <person name="Calhoun S."/>
            <person name="Haridas S."/>
            <person name="Kuo A."/>
            <person name="Mondo S."/>
            <person name="Pangilinan J."/>
            <person name="Riley R."/>
            <person name="Labutti K."/>
            <person name="Andreopoulos B."/>
            <person name="Lipzen A."/>
            <person name="Chen C."/>
            <person name="Yanf M."/>
            <person name="Daum C."/>
            <person name="Ng V."/>
            <person name="Clum A."/>
            <person name="Steindorff A."/>
            <person name="Ohm R."/>
            <person name="Martin F."/>
            <person name="Silar P."/>
            <person name="Natvig D."/>
            <person name="Lalanne C."/>
            <person name="Gautier V."/>
            <person name="Ament-Velasquez S.L."/>
            <person name="Kruys A."/>
            <person name="Hutchinson M.I."/>
            <person name="Powell A.J."/>
            <person name="Barry K."/>
            <person name="Miller A.N."/>
            <person name="Grigoriev I.V."/>
            <person name="Debuchy R."/>
            <person name="Gladieux P."/>
            <person name="Thoren M.H."/>
            <person name="Johannesson H."/>
        </authorList>
    </citation>
    <scope>NUCLEOTIDE SEQUENCE</scope>
    <source>
        <strain evidence="4">8032-3</strain>
    </source>
</reference>
<dbReference type="EMBL" id="MU839020">
    <property type="protein sequence ID" value="KAK1764541.1"/>
    <property type="molecule type" value="Genomic_DNA"/>
</dbReference>
<dbReference type="InterPro" id="IPR048350">
    <property type="entry name" value="S-Me-THD-like_C"/>
</dbReference>
<dbReference type="Pfam" id="PF20906">
    <property type="entry name" value="S-Me-THD_C"/>
    <property type="match status" value="1"/>
</dbReference>